<dbReference type="Pfam" id="PF13530">
    <property type="entry name" value="SCP2_2"/>
    <property type="match status" value="1"/>
</dbReference>
<evidence type="ECO:0000313" key="3">
    <source>
        <dbReference type="Proteomes" id="UP000194948"/>
    </source>
</evidence>
<gene>
    <name evidence="2" type="ORF">A5821_001517</name>
</gene>
<dbReference type="PROSITE" id="PS51186">
    <property type="entry name" value="GNAT"/>
    <property type="match status" value="1"/>
</dbReference>
<dbReference type="InterPro" id="IPR051554">
    <property type="entry name" value="Acetyltransferase_Eis"/>
</dbReference>
<name>A0AAQ3W818_9ENTE</name>
<feature type="domain" description="N-acetyltransferase" evidence="1">
    <location>
        <begin position="2"/>
        <end position="148"/>
    </location>
</feature>
<dbReference type="SUPFAM" id="SSF55718">
    <property type="entry name" value="SCP-like"/>
    <property type="match status" value="1"/>
</dbReference>
<evidence type="ECO:0000313" key="2">
    <source>
        <dbReference type="EMBL" id="WYK00420.1"/>
    </source>
</evidence>
<dbReference type="InterPro" id="IPR036527">
    <property type="entry name" value="SCP2_sterol-bd_dom_sf"/>
</dbReference>
<evidence type="ECO:0000259" key="1">
    <source>
        <dbReference type="PROSITE" id="PS51186"/>
    </source>
</evidence>
<dbReference type="GO" id="GO:0034069">
    <property type="term" value="F:aminoglycoside N-acetyltransferase activity"/>
    <property type="evidence" value="ECO:0007669"/>
    <property type="project" value="TreeGrafter"/>
</dbReference>
<keyword evidence="3" id="KW-1185">Reference proteome</keyword>
<dbReference type="InterPro" id="IPR016181">
    <property type="entry name" value="Acyl_CoA_acyltransferase"/>
</dbReference>
<dbReference type="InterPro" id="IPR000182">
    <property type="entry name" value="GNAT_dom"/>
</dbReference>
<reference evidence="2 3" key="2">
    <citation type="submission" date="2024-03" db="EMBL/GenBank/DDBJ databases">
        <title>The Genome Sequence of Enterococcus sp. DIV0205d.</title>
        <authorList>
            <consortium name="The Broad Institute Genomics Platform"/>
            <consortium name="The Broad Institute Microbial Omics Core"/>
            <consortium name="The Broad Institute Genomic Center for Infectious Diseases"/>
            <person name="Earl A."/>
            <person name="Manson A."/>
            <person name="Gilmore M."/>
            <person name="Schwartman J."/>
            <person name="Shea T."/>
            <person name="Abouelleil A."/>
            <person name="Cao P."/>
            <person name="Chapman S."/>
            <person name="Cusick C."/>
            <person name="Young S."/>
            <person name="Neafsey D."/>
            <person name="Nusbaum C."/>
            <person name="Birren B."/>
        </authorList>
    </citation>
    <scope>NUCLEOTIDE SEQUENCE [LARGE SCALE GENOMIC DNA]</scope>
    <source>
        <strain evidence="2 3">7F3_DIV0205</strain>
    </source>
</reference>
<proteinExistence type="predicted"/>
<dbReference type="Pfam" id="PF17668">
    <property type="entry name" value="Acetyltransf_17"/>
    <property type="match status" value="1"/>
</dbReference>
<dbReference type="InterPro" id="IPR041380">
    <property type="entry name" value="Acetyltransf_17"/>
</dbReference>
<sequence length="397" mass="45902">MSGVKRMNEEQVEEMFQLAVYAFNSESTEKRKERFKKIVKHSWNYGFFYEDNLASQIISTPFTVAFHGVNYQMAGIGCVSSYPEYRGKGGISAIMKQLLAELAENKVELSYLAPFSYPFYRKYGFEQLFEQINYTIKAANWPNVKSQPGLMKRVNYEEAKDVCQMIYSVSSNHQRGGVIREPWWWDYTVGMNQEYQFALYEDELGKAQGYLIYQSSAESFVIKEWGFLTNQAFQSIIRFIGSHNGSSREFRLETGFDGKNLSYLIPSPLIEMEITPFMMARIVDLNNFLDKYPFTPGIKEVYYLKVEDEYGPWNNGIWKLEVNETGESIVTKFDQVPEEIRDEALIVSSIQALTQLFMGYRTGSELSFYEKITGNTQLIQSLDARLVKGSPVLADYF</sequence>
<dbReference type="RefSeq" id="WP_249921844.1">
    <property type="nucleotide sequence ID" value="NZ_CP147244.1"/>
</dbReference>
<dbReference type="Pfam" id="PF13527">
    <property type="entry name" value="Acetyltransf_9"/>
    <property type="match status" value="1"/>
</dbReference>
<dbReference type="SUPFAM" id="SSF55729">
    <property type="entry name" value="Acyl-CoA N-acyltransferases (Nat)"/>
    <property type="match status" value="1"/>
</dbReference>
<dbReference type="PANTHER" id="PTHR37817">
    <property type="entry name" value="N-ACETYLTRANSFERASE EIS"/>
    <property type="match status" value="1"/>
</dbReference>
<accession>A0AAQ3W818</accession>
<dbReference type="AlphaFoldDB" id="A0AAQ3W818"/>
<dbReference type="Proteomes" id="UP000194948">
    <property type="component" value="Chromosome"/>
</dbReference>
<dbReference type="InterPro" id="IPR025559">
    <property type="entry name" value="Eis_dom"/>
</dbReference>
<dbReference type="GO" id="GO:0030649">
    <property type="term" value="P:aminoglycoside antibiotic catabolic process"/>
    <property type="evidence" value="ECO:0007669"/>
    <property type="project" value="TreeGrafter"/>
</dbReference>
<protein>
    <recommendedName>
        <fullName evidence="1">N-acetyltransferase domain-containing protein</fullName>
    </recommendedName>
</protein>
<reference evidence="3" key="1">
    <citation type="submission" date="2017-05" db="EMBL/GenBank/DDBJ databases">
        <title>The Genome Sequence of EEnterococcus faecalis 9F2_4866.</title>
        <authorList>
            <consortium name="The Broad Institute Genomics Platform"/>
            <consortium name="The Broad Institute Genomic Center for Infectious Diseases"/>
            <person name="Earl A."/>
            <person name="Manson A."/>
            <person name="Schwartman J."/>
            <person name="Gilmore M."/>
            <person name="Abouelleil A."/>
            <person name="Cao P."/>
            <person name="Chapman S."/>
            <person name="Cusick C."/>
            <person name="Shea T."/>
            <person name="Young S."/>
            <person name="Neafsey D."/>
            <person name="Nusbaum C."/>
            <person name="Birren B."/>
        </authorList>
    </citation>
    <scope>NUCLEOTIDE SEQUENCE [LARGE SCALE GENOMIC DNA]</scope>
    <source>
        <strain evidence="3">7F3_DIV0205</strain>
    </source>
</reference>
<dbReference type="Gene3D" id="3.30.1050.10">
    <property type="entry name" value="SCP2 sterol-binding domain"/>
    <property type="match status" value="1"/>
</dbReference>
<organism evidence="2 3">
    <name type="scientific">Candidatus Enterococcus palustris</name>
    <dbReference type="NCBI Taxonomy" id="1834189"/>
    <lineage>
        <taxon>Bacteria</taxon>
        <taxon>Bacillati</taxon>
        <taxon>Bacillota</taxon>
        <taxon>Bacilli</taxon>
        <taxon>Lactobacillales</taxon>
        <taxon>Enterococcaceae</taxon>
        <taxon>Enterococcus</taxon>
    </lineage>
</organism>
<dbReference type="EMBL" id="CP147244">
    <property type="protein sequence ID" value="WYK00420.1"/>
    <property type="molecule type" value="Genomic_DNA"/>
</dbReference>
<dbReference type="PANTHER" id="PTHR37817:SF1">
    <property type="entry name" value="N-ACETYLTRANSFERASE EIS"/>
    <property type="match status" value="1"/>
</dbReference>
<dbReference type="Gene3D" id="3.40.630.30">
    <property type="match status" value="2"/>
</dbReference>